<dbReference type="Gene3D" id="3.60.21.10">
    <property type="match status" value="1"/>
</dbReference>
<proteinExistence type="predicted"/>
<dbReference type="CDD" id="cd07385">
    <property type="entry name" value="MPP_YkuE_C"/>
    <property type="match status" value="1"/>
</dbReference>
<dbReference type="InterPro" id="IPR004843">
    <property type="entry name" value="Calcineurin-like_PHP"/>
</dbReference>
<keyword evidence="3" id="KW-0812">Transmembrane</keyword>
<gene>
    <name evidence="5" type="ORF">SAMN04488055_5852</name>
</gene>
<keyword evidence="2" id="KW-0378">Hydrolase</keyword>
<feature type="domain" description="Calcineurin-like phosphoesterase" evidence="4">
    <location>
        <begin position="179"/>
        <end position="367"/>
    </location>
</feature>
<evidence type="ECO:0000256" key="1">
    <source>
        <dbReference type="ARBA" id="ARBA00022723"/>
    </source>
</evidence>
<evidence type="ECO:0000256" key="2">
    <source>
        <dbReference type="ARBA" id="ARBA00022801"/>
    </source>
</evidence>
<dbReference type="STRING" id="536979.SAMN04488055_5852"/>
<organism evidence="5 6">
    <name type="scientific">Chitinophaga niabensis</name>
    <dbReference type="NCBI Taxonomy" id="536979"/>
    <lineage>
        <taxon>Bacteria</taxon>
        <taxon>Pseudomonadati</taxon>
        <taxon>Bacteroidota</taxon>
        <taxon>Chitinophagia</taxon>
        <taxon>Chitinophagales</taxon>
        <taxon>Chitinophagaceae</taxon>
        <taxon>Chitinophaga</taxon>
    </lineage>
</organism>
<dbReference type="GO" id="GO:0008758">
    <property type="term" value="F:UDP-2,3-diacylglucosamine hydrolase activity"/>
    <property type="evidence" value="ECO:0007669"/>
    <property type="project" value="TreeGrafter"/>
</dbReference>
<accession>A0A1N6KHL0</accession>
<keyword evidence="3" id="KW-1133">Transmembrane helix</keyword>
<keyword evidence="3" id="KW-0472">Membrane</keyword>
<dbReference type="GO" id="GO:0046872">
    <property type="term" value="F:metal ion binding"/>
    <property type="evidence" value="ECO:0007669"/>
    <property type="project" value="UniProtKB-KW"/>
</dbReference>
<dbReference type="Proteomes" id="UP000185003">
    <property type="component" value="Unassembled WGS sequence"/>
</dbReference>
<dbReference type="GO" id="GO:0009245">
    <property type="term" value="P:lipid A biosynthetic process"/>
    <property type="evidence" value="ECO:0007669"/>
    <property type="project" value="TreeGrafter"/>
</dbReference>
<dbReference type="SUPFAM" id="SSF56300">
    <property type="entry name" value="Metallo-dependent phosphatases"/>
    <property type="match status" value="1"/>
</dbReference>
<dbReference type="AlphaFoldDB" id="A0A1N6KHL0"/>
<keyword evidence="1" id="KW-0479">Metal-binding</keyword>
<feature type="transmembrane region" description="Helical" evidence="3">
    <location>
        <begin position="134"/>
        <end position="154"/>
    </location>
</feature>
<protein>
    <recommendedName>
        <fullName evidence="4">Calcineurin-like phosphoesterase domain-containing protein</fullName>
    </recommendedName>
</protein>
<sequence length="427" mass="48331">MRTGPSALSTLFIVLLFLAMDAYVFVAIRSIVATFSPKWKMVIFTLYWVVSAIILASVLFYSKIPWEKFMLARSYYITVAVGVFFAKALVIVFLLIDDGRRGVLWVIEKVRSAPAVALVEQGKEEATGISRSQFLMKTGLLLGGTMLGTLLYGLSNKYNYHVRKIRLTFKNLPAAFKGMTIVQISDVHSGSFNDKEAVMKGVELIKAQKPDLVVFTGDLVNDKSDEMDNYISVFNQIKAPMGVYSTLGNHDYGDYYPWPDYDEKRQSVLKAKNLERLKSIHGEMGWRLLMNENVILEKDGEKMALLGIENWSANPRFPRKGDMKAAYEGTADIPFKILLSHDPTHWDAQVRSDYKDIDLMLAGHTHGMQFGVEIPFFKWSPAQYIYKQWAGLYQDGKQSLYVNRGFGFLGYPGRVGIMPEITVIELV</sequence>
<dbReference type="EMBL" id="FSRA01000002">
    <property type="protein sequence ID" value="SIO56051.1"/>
    <property type="molecule type" value="Genomic_DNA"/>
</dbReference>
<evidence type="ECO:0000259" key="4">
    <source>
        <dbReference type="Pfam" id="PF00149"/>
    </source>
</evidence>
<dbReference type="GO" id="GO:0016020">
    <property type="term" value="C:membrane"/>
    <property type="evidence" value="ECO:0007669"/>
    <property type="project" value="GOC"/>
</dbReference>
<dbReference type="PANTHER" id="PTHR31302:SF31">
    <property type="entry name" value="PHOSPHODIESTERASE YAEI"/>
    <property type="match status" value="1"/>
</dbReference>
<dbReference type="Pfam" id="PF00149">
    <property type="entry name" value="Metallophos"/>
    <property type="match status" value="1"/>
</dbReference>
<dbReference type="PANTHER" id="PTHR31302">
    <property type="entry name" value="TRANSMEMBRANE PROTEIN WITH METALLOPHOSPHOESTERASE DOMAIN-RELATED"/>
    <property type="match status" value="1"/>
</dbReference>
<dbReference type="RefSeq" id="WP_074243041.1">
    <property type="nucleotide sequence ID" value="NZ_FSRA01000002.1"/>
</dbReference>
<evidence type="ECO:0000313" key="5">
    <source>
        <dbReference type="EMBL" id="SIO56051.1"/>
    </source>
</evidence>
<name>A0A1N6KHL0_9BACT</name>
<reference evidence="5 6" key="1">
    <citation type="submission" date="2016-11" db="EMBL/GenBank/DDBJ databases">
        <authorList>
            <person name="Jaros S."/>
            <person name="Januszkiewicz K."/>
            <person name="Wedrychowicz H."/>
        </authorList>
    </citation>
    <scope>NUCLEOTIDE SEQUENCE [LARGE SCALE GENOMIC DNA]</scope>
    <source>
        <strain evidence="5 6">DSM 24787</strain>
    </source>
</reference>
<feature type="transmembrane region" description="Helical" evidence="3">
    <location>
        <begin position="42"/>
        <end position="62"/>
    </location>
</feature>
<evidence type="ECO:0000256" key="3">
    <source>
        <dbReference type="SAM" id="Phobius"/>
    </source>
</evidence>
<dbReference type="InterPro" id="IPR051158">
    <property type="entry name" value="Metallophosphoesterase_sf"/>
</dbReference>
<dbReference type="InterPro" id="IPR029052">
    <property type="entry name" value="Metallo-depent_PP-like"/>
</dbReference>
<evidence type="ECO:0000313" key="6">
    <source>
        <dbReference type="Proteomes" id="UP000185003"/>
    </source>
</evidence>
<keyword evidence="6" id="KW-1185">Reference proteome</keyword>
<dbReference type="OrthoDB" id="9780884at2"/>
<feature type="transmembrane region" description="Helical" evidence="3">
    <location>
        <begin position="74"/>
        <end position="96"/>
    </location>
</feature>